<dbReference type="GO" id="GO:0019243">
    <property type="term" value="P:methylglyoxal catabolic process to D-lactate via S-lactoyl-glutathione"/>
    <property type="evidence" value="ECO:0007669"/>
    <property type="project" value="TreeGrafter"/>
</dbReference>
<dbReference type="SUPFAM" id="SSF52317">
    <property type="entry name" value="Class I glutamine amidotransferase-like"/>
    <property type="match status" value="1"/>
</dbReference>
<evidence type="ECO:0000256" key="1">
    <source>
        <dbReference type="ARBA" id="ARBA00023016"/>
    </source>
</evidence>
<dbReference type="GO" id="GO:0005737">
    <property type="term" value="C:cytoplasm"/>
    <property type="evidence" value="ECO:0007669"/>
    <property type="project" value="TreeGrafter"/>
</dbReference>
<organism evidence="5 6">
    <name type="scientific">Streptomyces paromomycinus</name>
    <name type="common">Streptomyces rimosus subsp. paromomycinus</name>
    <dbReference type="NCBI Taxonomy" id="92743"/>
    <lineage>
        <taxon>Bacteria</taxon>
        <taxon>Bacillati</taxon>
        <taxon>Actinomycetota</taxon>
        <taxon>Actinomycetes</taxon>
        <taxon>Kitasatosporales</taxon>
        <taxon>Streptomycetaceae</taxon>
        <taxon>Streptomyces</taxon>
    </lineage>
</organism>
<keyword evidence="1" id="KW-0346">Stress response</keyword>
<evidence type="ECO:0000259" key="4">
    <source>
        <dbReference type="Pfam" id="PF01965"/>
    </source>
</evidence>
<protein>
    <submittedName>
        <fullName evidence="5">Putative chaperone protein HchA</fullName>
    </submittedName>
</protein>
<dbReference type="Gene3D" id="3.40.50.880">
    <property type="match status" value="1"/>
</dbReference>
<dbReference type="EMBL" id="BHZD01000001">
    <property type="protein sequence ID" value="GCD48359.1"/>
    <property type="molecule type" value="Genomic_DNA"/>
</dbReference>
<dbReference type="RefSeq" id="WP_125058288.1">
    <property type="nucleotide sequence ID" value="NZ_BHZD01000001.1"/>
</dbReference>
<evidence type="ECO:0000313" key="6">
    <source>
        <dbReference type="Proteomes" id="UP000286746"/>
    </source>
</evidence>
<dbReference type="AlphaFoldDB" id="A0A401WGB7"/>
<sequence length="227" mass="23439">MTKKVLFALTSHGVLGDTGRKTGFYLPEVAHPAAVFRKAGYDLDFVSVQGGAPPQDGFDPGDQVQADFLADPHIETALSATAAPGDLTAADYDVIFYAGGHGAMWDLAESEVLAELAAGIYEQGGVVAAVCHGPAGLVNVRLGDGSYLVDGKQVSTFTNEEEAAVGLTEVVPYLLESKLAERGAKITKAGNFAAHAVADQRLVTGQNPASAVRVAELVLEQLAAGSA</sequence>
<evidence type="ECO:0000313" key="5">
    <source>
        <dbReference type="EMBL" id="GCD48359.1"/>
    </source>
</evidence>
<accession>A0A401WGB7</accession>
<name>A0A401WGB7_STREY</name>
<keyword evidence="2" id="KW-0456">Lyase</keyword>
<evidence type="ECO:0000256" key="3">
    <source>
        <dbReference type="ARBA" id="ARBA00038493"/>
    </source>
</evidence>
<comment type="similarity">
    <text evidence="3">Belongs to the peptidase C56 family. HSP31-like subfamily.</text>
</comment>
<dbReference type="InterPro" id="IPR029062">
    <property type="entry name" value="Class_I_gatase-like"/>
</dbReference>
<dbReference type="PANTHER" id="PTHR48094:SF11">
    <property type="entry name" value="GLUTATHIONE-INDEPENDENT GLYOXALASE HSP31-RELATED"/>
    <property type="match status" value="1"/>
</dbReference>
<gene>
    <name evidence="5" type="ORF">GKJPGBOP_08156</name>
</gene>
<dbReference type="PANTHER" id="PTHR48094">
    <property type="entry name" value="PROTEIN/NUCLEIC ACID DEGLYCASE DJ-1-RELATED"/>
    <property type="match status" value="1"/>
</dbReference>
<keyword evidence="6" id="KW-1185">Reference proteome</keyword>
<dbReference type="GO" id="GO:0019172">
    <property type="term" value="F:glyoxalase III activity"/>
    <property type="evidence" value="ECO:0007669"/>
    <property type="project" value="TreeGrafter"/>
</dbReference>
<dbReference type="InterPro" id="IPR002818">
    <property type="entry name" value="DJ-1/PfpI"/>
</dbReference>
<proteinExistence type="inferred from homology"/>
<reference evidence="5 6" key="1">
    <citation type="submission" date="2018-11" db="EMBL/GenBank/DDBJ databases">
        <title>Whole genome sequence of Streptomyces paromomycinus NBRC 15454(T).</title>
        <authorList>
            <person name="Komaki H."/>
            <person name="Tamura T."/>
        </authorList>
    </citation>
    <scope>NUCLEOTIDE SEQUENCE [LARGE SCALE GENOMIC DNA]</scope>
    <source>
        <strain evidence="5 6">NBRC 15454</strain>
    </source>
</reference>
<evidence type="ECO:0000256" key="2">
    <source>
        <dbReference type="ARBA" id="ARBA00023239"/>
    </source>
</evidence>
<comment type="caution">
    <text evidence="5">The sequence shown here is derived from an EMBL/GenBank/DDBJ whole genome shotgun (WGS) entry which is preliminary data.</text>
</comment>
<dbReference type="CDD" id="cd03141">
    <property type="entry name" value="GATase1_Hsp31_like"/>
    <property type="match status" value="1"/>
</dbReference>
<dbReference type="Pfam" id="PF01965">
    <property type="entry name" value="DJ-1_PfpI"/>
    <property type="match status" value="1"/>
</dbReference>
<dbReference type="Proteomes" id="UP000286746">
    <property type="component" value="Unassembled WGS sequence"/>
</dbReference>
<feature type="domain" description="DJ-1/PfpI" evidence="4">
    <location>
        <begin position="27"/>
        <end position="221"/>
    </location>
</feature>
<dbReference type="InterPro" id="IPR050325">
    <property type="entry name" value="Prot/Nucl_acid_deglycase"/>
</dbReference>